<dbReference type="EMBL" id="CP104003">
    <property type="protein sequence ID" value="UWM55230.1"/>
    <property type="molecule type" value="Genomic_DNA"/>
</dbReference>
<reference evidence="1" key="1">
    <citation type="submission" date="2022-09" db="EMBL/GenBank/DDBJ databases">
        <title>Diverse halophilic archaea isolated from saline environments.</title>
        <authorList>
            <person name="Cui H.-L."/>
        </authorList>
    </citation>
    <scope>NUCLEOTIDE SEQUENCE</scope>
    <source>
        <strain evidence="1">ZS-35-S2</strain>
    </source>
</reference>
<sequence>MSAADRPASAPAASDVAAACREAGLVRLVGTADGDALAAVGVLARALRAVDVPFQASVAPVPDPGETDADLTVTVGTDSGDLSFTAVTTSAPAYAAARELAGADADPVLALAGVVASGAVPGETGGDLLDAASLDRRPGLGIPVADPADGLAHSTLVHLPTSGDVDETRVTLTDAVGTLEDPDETTHRRLASFLALTAVRGTPVRTADVVERALHPYVGEACPFATLAGFADVLDAVARERPGTGVALALGHDAREAALSAWRGHGTLAHATLESADTGRYDGLFVVRADDETPLGTVARLARDFRSPEPAVLVVDETRGAAALAGAPGVCESLDRACSALGPDGAVVGRGGLAHARFDADTVSTTDLVTAVREAV</sequence>
<proteinExistence type="predicted"/>
<evidence type="ECO:0008006" key="3">
    <source>
        <dbReference type="Google" id="ProtNLM"/>
    </source>
</evidence>
<evidence type="ECO:0000313" key="2">
    <source>
        <dbReference type="Proteomes" id="UP001057580"/>
    </source>
</evidence>
<dbReference type="RefSeq" id="WP_260594282.1">
    <property type="nucleotide sequence ID" value="NZ_CP104003.1"/>
</dbReference>
<dbReference type="Proteomes" id="UP001057580">
    <property type="component" value="Chromosome"/>
</dbReference>
<organism evidence="1 2">
    <name type="scientific">Salinirubellus salinus</name>
    <dbReference type="NCBI Taxonomy" id="1364945"/>
    <lineage>
        <taxon>Archaea</taxon>
        <taxon>Methanobacteriati</taxon>
        <taxon>Methanobacteriota</taxon>
        <taxon>Stenosarchaea group</taxon>
        <taxon>Halobacteria</taxon>
        <taxon>Halobacteriales</taxon>
        <taxon>Natronomonadaceae</taxon>
        <taxon>Salinirubellus</taxon>
    </lineage>
</organism>
<name>A0A9E7U5B7_9EURY</name>
<dbReference type="AlphaFoldDB" id="A0A9E7U5B7"/>
<keyword evidence="2" id="KW-1185">Reference proteome</keyword>
<protein>
    <recommendedName>
        <fullName evidence="3">Exonuclease RecJ</fullName>
    </recommendedName>
</protein>
<dbReference type="KEGG" id="ssai:N0B31_02855"/>
<accession>A0A9E7U5B7</accession>
<dbReference type="GeneID" id="74941327"/>
<gene>
    <name evidence="1" type="ORF">N0B31_02855</name>
</gene>
<evidence type="ECO:0000313" key="1">
    <source>
        <dbReference type="EMBL" id="UWM55230.1"/>
    </source>
</evidence>